<keyword evidence="2" id="KW-1003">Cell membrane</keyword>
<evidence type="ECO:0000256" key="1">
    <source>
        <dbReference type="ARBA" id="ARBA00004651"/>
    </source>
</evidence>
<dbReference type="InterPro" id="IPR000276">
    <property type="entry name" value="GPCR_Rhodpsn"/>
</dbReference>
<dbReference type="AlphaFoldDB" id="A0AAU9W8U9"/>
<evidence type="ECO:0000256" key="11">
    <source>
        <dbReference type="SAM" id="SignalP"/>
    </source>
</evidence>
<dbReference type="InterPro" id="IPR017452">
    <property type="entry name" value="GPCR_Rhodpsn_7TM"/>
</dbReference>
<evidence type="ECO:0000256" key="6">
    <source>
        <dbReference type="ARBA" id="ARBA00023136"/>
    </source>
</evidence>
<feature type="domain" description="G-protein coupled receptors family 1 profile" evidence="12">
    <location>
        <begin position="380"/>
        <end position="632"/>
    </location>
</feature>
<evidence type="ECO:0000256" key="9">
    <source>
        <dbReference type="RuleBase" id="RU000688"/>
    </source>
</evidence>
<keyword evidence="11" id="KW-0732">Signal</keyword>
<evidence type="ECO:0000256" key="10">
    <source>
        <dbReference type="SAM" id="Phobius"/>
    </source>
</evidence>
<feature type="transmembrane region" description="Helical" evidence="10">
    <location>
        <begin position="613"/>
        <end position="634"/>
    </location>
</feature>
<evidence type="ECO:0000256" key="7">
    <source>
        <dbReference type="ARBA" id="ARBA00023170"/>
    </source>
</evidence>
<name>A0AAU9W8U9_9CNID</name>
<proteinExistence type="inferred from homology"/>
<reference evidence="13 14" key="1">
    <citation type="submission" date="2022-05" db="EMBL/GenBank/DDBJ databases">
        <authorList>
            <consortium name="Genoscope - CEA"/>
            <person name="William W."/>
        </authorList>
    </citation>
    <scope>NUCLEOTIDE SEQUENCE [LARGE SCALE GENOMIC DNA]</scope>
</reference>
<evidence type="ECO:0000313" key="13">
    <source>
        <dbReference type="EMBL" id="CAH3046222.1"/>
    </source>
</evidence>
<feature type="chain" id="PRO_5043358999" description="G-protein coupled receptors family 1 profile domain-containing protein" evidence="11">
    <location>
        <begin position="19"/>
        <end position="709"/>
    </location>
</feature>
<dbReference type="PROSITE" id="PS50262">
    <property type="entry name" value="G_PROTEIN_RECEP_F1_2"/>
    <property type="match status" value="2"/>
</dbReference>
<feature type="transmembrane region" description="Helical" evidence="10">
    <location>
        <begin position="364"/>
        <end position="389"/>
    </location>
</feature>
<comment type="subcellular location">
    <subcellularLocation>
        <location evidence="1">Cell membrane</location>
        <topology evidence="1">Multi-pass membrane protein</topology>
    </subcellularLocation>
</comment>
<feature type="transmembrane region" description="Helical" evidence="10">
    <location>
        <begin position="100"/>
        <end position="125"/>
    </location>
</feature>
<evidence type="ECO:0000313" key="14">
    <source>
        <dbReference type="Proteomes" id="UP001159428"/>
    </source>
</evidence>
<accession>A0AAU9W8U9</accession>
<dbReference type="SMART" id="SM01381">
    <property type="entry name" value="7TM_GPCR_Srsx"/>
    <property type="match status" value="1"/>
</dbReference>
<dbReference type="Proteomes" id="UP001159428">
    <property type="component" value="Unassembled WGS sequence"/>
</dbReference>
<dbReference type="GO" id="GO:0005886">
    <property type="term" value="C:plasma membrane"/>
    <property type="evidence" value="ECO:0007669"/>
    <property type="project" value="UniProtKB-SubCell"/>
</dbReference>
<dbReference type="InterPro" id="IPR050569">
    <property type="entry name" value="TAAR"/>
</dbReference>
<dbReference type="Gene3D" id="1.20.1070.10">
    <property type="entry name" value="Rhodopsin 7-helix transmembrane proteins"/>
    <property type="match status" value="2"/>
</dbReference>
<feature type="transmembrane region" description="Helical" evidence="10">
    <location>
        <begin position="34"/>
        <end position="56"/>
    </location>
</feature>
<feature type="transmembrane region" description="Helical" evidence="10">
    <location>
        <begin position="68"/>
        <end position="94"/>
    </location>
</feature>
<evidence type="ECO:0000256" key="5">
    <source>
        <dbReference type="ARBA" id="ARBA00023040"/>
    </source>
</evidence>
<dbReference type="EMBL" id="CALNXJ010000008">
    <property type="protein sequence ID" value="CAH3046222.1"/>
    <property type="molecule type" value="Genomic_DNA"/>
</dbReference>
<keyword evidence="3 9" id="KW-0812">Transmembrane</keyword>
<evidence type="ECO:0000259" key="12">
    <source>
        <dbReference type="PROSITE" id="PS50262"/>
    </source>
</evidence>
<dbReference type="PANTHER" id="PTHR24249">
    <property type="entry name" value="HISTAMINE RECEPTOR-RELATED G-PROTEIN COUPLED RECEPTOR"/>
    <property type="match status" value="1"/>
</dbReference>
<evidence type="ECO:0000256" key="4">
    <source>
        <dbReference type="ARBA" id="ARBA00022989"/>
    </source>
</evidence>
<evidence type="ECO:0000256" key="2">
    <source>
        <dbReference type="ARBA" id="ARBA00022475"/>
    </source>
</evidence>
<gene>
    <name evidence="13" type="ORF">PMEA_00033152</name>
</gene>
<feature type="transmembrane region" description="Helical" evidence="10">
    <location>
        <begin position="675"/>
        <end position="698"/>
    </location>
</feature>
<evidence type="ECO:0000256" key="8">
    <source>
        <dbReference type="ARBA" id="ARBA00023224"/>
    </source>
</evidence>
<dbReference type="PROSITE" id="PS00237">
    <property type="entry name" value="G_PROTEIN_RECEP_F1_1"/>
    <property type="match status" value="1"/>
</dbReference>
<feature type="transmembrane region" description="Helical" evidence="10">
    <location>
        <begin position="177"/>
        <end position="201"/>
    </location>
</feature>
<feature type="signal peptide" evidence="11">
    <location>
        <begin position="1"/>
        <end position="18"/>
    </location>
</feature>
<dbReference type="Pfam" id="PF00001">
    <property type="entry name" value="7tm_1"/>
    <property type="match status" value="2"/>
</dbReference>
<feature type="transmembrane region" description="Helical" evidence="10">
    <location>
        <begin position="238"/>
        <end position="259"/>
    </location>
</feature>
<comment type="similarity">
    <text evidence="9">Belongs to the G-protein coupled receptor 1 family.</text>
</comment>
<keyword evidence="14" id="KW-1185">Reference proteome</keyword>
<keyword evidence="8 9" id="KW-0807">Transducer</keyword>
<feature type="transmembrane region" description="Helical" evidence="10">
    <location>
        <begin position="401"/>
        <end position="423"/>
    </location>
</feature>
<dbReference type="PANTHER" id="PTHR24249:SF372">
    <property type="entry name" value="G-PROTEIN COUPLED RECEPTORS FAMILY 1 PROFILE DOMAIN-CONTAINING PROTEIN"/>
    <property type="match status" value="1"/>
</dbReference>
<sequence length="709" mass="81206">MVGLVLTFFLLLSPSTMNDSDPHVQLSSAESIVLSLWLSMSGFAAVTGNAVVLWLFFRNESLRTISNLFLASLSVADLLVGLVIVPAWIIFMWWLTFHNLFNVFLECLWVHTTVTTTFNICCVSVDRFIAIRFPFRYQDIVTKKRCCIGIILVWLFSLGLPFSTLSVIGEESISVSVLWISVALITFVIPLLVVSCCYICIFKSAKKQFKRISARENPTTNNDNVRVRSMKNFKAIKTIGFVLGACIIAWTPSFVVLFLDCYYTVISDWDKSLRLYYVVWPWVEAIAFTSSAVNPFIYYFRNKEFRPAFRRTFRWLPRRRSKIGTRTTRLKSTRDLMTEMPSSFLLLAMNICHPHELLSSAASIFLSVWLFLSSFAAVTGNAVMLWLFYKHASLRTISNRFLASLSIADLLVGLVVGPPWIVIGFWIQPPVLSSLFYFAYILWLHTTAATTFNTCCVSVDRFIAIRFPFRYQVSVTKKRCYTVIFLVWLFSLILPFLMFLVDYEPMINYFVSMIFLAFIIFVIPLLVVSFSYVCIFKSAKKQFKRILAGENPTTNSDSFRLRTIQNLKAIKTIGFVLGACIITWMPNLVLLLVECKYALENSWARICSLNLVVWPWVGTVAFTSSAINPLIYYLRNQEFREAFRCIFRWFPRERTGESTPQTGCLFDKGKENITFAVLSISLASTTFVIPLLVLSYSYNISGKNTGKYN</sequence>
<feature type="transmembrane region" description="Helical" evidence="10">
    <location>
        <begin position="480"/>
        <end position="501"/>
    </location>
</feature>
<feature type="transmembrane region" description="Helical" evidence="10">
    <location>
        <begin position="279"/>
        <end position="300"/>
    </location>
</feature>
<keyword evidence="6 10" id="KW-0472">Membrane</keyword>
<feature type="transmembrane region" description="Helical" evidence="10">
    <location>
        <begin position="569"/>
        <end position="593"/>
    </location>
</feature>
<organism evidence="13 14">
    <name type="scientific">Pocillopora meandrina</name>
    <dbReference type="NCBI Taxonomy" id="46732"/>
    <lineage>
        <taxon>Eukaryota</taxon>
        <taxon>Metazoa</taxon>
        <taxon>Cnidaria</taxon>
        <taxon>Anthozoa</taxon>
        <taxon>Hexacorallia</taxon>
        <taxon>Scleractinia</taxon>
        <taxon>Astrocoeniina</taxon>
        <taxon>Pocilloporidae</taxon>
        <taxon>Pocillopora</taxon>
    </lineage>
</organism>
<dbReference type="SUPFAM" id="SSF81321">
    <property type="entry name" value="Family A G protein-coupled receptor-like"/>
    <property type="match status" value="2"/>
</dbReference>
<keyword evidence="4 10" id="KW-1133">Transmembrane helix</keyword>
<comment type="caution">
    <text evidence="13">The sequence shown here is derived from an EMBL/GenBank/DDBJ whole genome shotgun (WGS) entry which is preliminary data.</text>
</comment>
<feature type="transmembrane region" description="Helical" evidence="10">
    <location>
        <begin position="507"/>
        <end position="535"/>
    </location>
</feature>
<dbReference type="PRINTS" id="PR00237">
    <property type="entry name" value="GPCRRHODOPSN"/>
</dbReference>
<feature type="transmembrane region" description="Helical" evidence="10">
    <location>
        <begin position="146"/>
        <end position="165"/>
    </location>
</feature>
<evidence type="ECO:0000256" key="3">
    <source>
        <dbReference type="ARBA" id="ARBA00022692"/>
    </source>
</evidence>
<keyword evidence="5 9" id="KW-0297">G-protein coupled receptor</keyword>
<protein>
    <recommendedName>
        <fullName evidence="12">G-protein coupled receptors family 1 profile domain-containing protein</fullName>
    </recommendedName>
</protein>
<dbReference type="GO" id="GO:0004930">
    <property type="term" value="F:G protein-coupled receptor activity"/>
    <property type="evidence" value="ECO:0007669"/>
    <property type="project" value="UniProtKB-KW"/>
</dbReference>
<feature type="transmembrane region" description="Helical" evidence="10">
    <location>
        <begin position="336"/>
        <end position="352"/>
    </location>
</feature>
<feature type="transmembrane region" description="Helical" evidence="10">
    <location>
        <begin position="435"/>
        <end position="459"/>
    </location>
</feature>
<keyword evidence="7 9" id="KW-0675">Receptor</keyword>
<feature type="domain" description="G-protein coupled receptors family 1 profile" evidence="12">
    <location>
        <begin position="48"/>
        <end position="298"/>
    </location>
</feature>